<dbReference type="SUPFAM" id="SSF51556">
    <property type="entry name" value="Metallo-dependent hydrolases"/>
    <property type="match status" value="1"/>
</dbReference>
<dbReference type="Gene3D" id="3.20.20.140">
    <property type="entry name" value="Metal-dependent hydrolases"/>
    <property type="match status" value="1"/>
</dbReference>
<dbReference type="InterPro" id="IPR011059">
    <property type="entry name" value="Metal-dep_hydrolase_composite"/>
</dbReference>
<organism evidence="5">
    <name type="scientific">bioreactor metagenome</name>
    <dbReference type="NCBI Taxonomy" id="1076179"/>
    <lineage>
        <taxon>unclassified sequences</taxon>
        <taxon>metagenomes</taxon>
        <taxon>ecological metagenomes</taxon>
    </lineage>
</organism>
<feature type="domain" description="Amidohydrolase-related" evidence="4">
    <location>
        <begin position="23"/>
        <end position="161"/>
    </location>
</feature>
<comment type="cofactor">
    <cofactor evidence="1">
        <name>Zn(2+)</name>
        <dbReference type="ChEBI" id="CHEBI:29105"/>
    </cofactor>
</comment>
<dbReference type="Pfam" id="PF01979">
    <property type="entry name" value="Amidohydro_1"/>
    <property type="match status" value="1"/>
</dbReference>
<dbReference type="InterPro" id="IPR002195">
    <property type="entry name" value="Dihydroorotase_CS"/>
</dbReference>
<dbReference type="GO" id="GO:0046872">
    <property type="term" value="F:metal ion binding"/>
    <property type="evidence" value="ECO:0007669"/>
    <property type="project" value="UniProtKB-KW"/>
</dbReference>
<dbReference type="GO" id="GO:0006145">
    <property type="term" value="P:purine nucleobase catabolic process"/>
    <property type="evidence" value="ECO:0007669"/>
    <property type="project" value="TreeGrafter"/>
</dbReference>
<dbReference type="PROSITE" id="PS00483">
    <property type="entry name" value="DIHYDROOROTASE_2"/>
    <property type="match status" value="1"/>
</dbReference>
<dbReference type="PANTHER" id="PTHR43668:SF4">
    <property type="entry name" value="ALLANTOINASE"/>
    <property type="match status" value="1"/>
</dbReference>
<keyword evidence="3 5" id="KW-0378">Hydrolase</keyword>
<dbReference type="EC" id="3.5.2.3" evidence="5"/>
<evidence type="ECO:0000259" key="4">
    <source>
        <dbReference type="Pfam" id="PF01979"/>
    </source>
</evidence>
<comment type="caution">
    <text evidence="5">The sequence shown here is derived from an EMBL/GenBank/DDBJ whole genome shotgun (WGS) entry which is preliminary data.</text>
</comment>
<dbReference type="GO" id="GO:0004038">
    <property type="term" value="F:allantoinase activity"/>
    <property type="evidence" value="ECO:0007669"/>
    <property type="project" value="TreeGrafter"/>
</dbReference>
<evidence type="ECO:0000256" key="3">
    <source>
        <dbReference type="ARBA" id="ARBA00022801"/>
    </source>
</evidence>
<dbReference type="EMBL" id="VSSQ01112653">
    <property type="protein sequence ID" value="MPN49415.1"/>
    <property type="molecule type" value="Genomic_DNA"/>
</dbReference>
<evidence type="ECO:0000313" key="5">
    <source>
        <dbReference type="EMBL" id="MPN49415.1"/>
    </source>
</evidence>
<dbReference type="AlphaFoldDB" id="A0A645IDN8"/>
<evidence type="ECO:0000256" key="1">
    <source>
        <dbReference type="ARBA" id="ARBA00001947"/>
    </source>
</evidence>
<gene>
    <name evidence="5" type="primary">pyrC_43</name>
    <name evidence="5" type="ORF">SDC9_197036</name>
</gene>
<dbReference type="InterPro" id="IPR032466">
    <property type="entry name" value="Metal_Hydrolase"/>
</dbReference>
<accession>A0A645IDN8</accession>
<dbReference type="InterPro" id="IPR006680">
    <property type="entry name" value="Amidohydro-rel"/>
</dbReference>
<dbReference type="GO" id="GO:0005737">
    <property type="term" value="C:cytoplasm"/>
    <property type="evidence" value="ECO:0007669"/>
    <property type="project" value="TreeGrafter"/>
</dbReference>
<keyword evidence="2" id="KW-0479">Metal-binding</keyword>
<name>A0A645IDN8_9ZZZZ</name>
<dbReference type="Gene3D" id="2.30.40.10">
    <property type="entry name" value="Urease, subunit C, domain 1"/>
    <property type="match status" value="1"/>
</dbReference>
<evidence type="ECO:0000256" key="2">
    <source>
        <dbReference type="ARBA" id="ARBA00022723"/>
    </source>
</evidence>
<dbReference type="InterPro" id="IPR050138">
    <property type="entry name" value="DHOase/Allantoinase_Hydrolase"/>
</dbReference>
<reference evidence="5" key="1">
    <citation type="submission" date="2019-08" db="EMBL/GenBank/DDBJ databases">
        <authorList>
            <person name="Kucharzyk K."/>
            <person name="Murdoch R.W."/>
            <person name="Higgins S."/>
            <person name="Loffler F."/>
        </authorList>
    </citation>
    <scope>NUCLEOTIDE SEQUENCE</scope>
</reference>
<protein>
    <submittedName>
        <fullName evidence="5">Dihydroorotase</fullName>
        <ecNumber evidence="5">3.5.2.3</ecNumber>
    </submittedName>
</protein>
<dbReference type="GO" id="GO:0004151">
    <property type="term" value="F:dihydroorotase activity"/>
    <property type="evidence" value="ECO:0007669"/>
    <property type="project" value="UniProtKB-EC"/>
</dbReference>
<sequence>MWFSDKDYKKYGNRIKWNPAIKTENDRLALAEGINSGKVDVVATDHAPHLWSEKEGSYFKAASGGPMVQHALVSMLQLARNGLFKVADVVDKMCHGPAELYRVSGRGYIRVGYYADLVLIDPGTTWTVTSENILYRCGWSPFEGTSFDCSVMTTWVNGNKVFDNNEIDETFRGRRLNFYL</sequence>
<proteinExistence type="predicted"/>
<dbReference type="SUPFAM" id="SSF51338">
    <property type="entry name" value="Composite domain of metallo-dependent hydrolases"/>
    <property type="match status" value="1"/>
</dbReference>
<dbReference type="PANTHER" id="PTHR43668">
    <property type="entry name" value="ALLANTOINASE"/>
    <property type="match status" value="1"/>
</dbReference>